<dbReference type="PANTHER" id="PTHR34496">
    <property type="entry name" value="GLCNAC TRANSFERASE-RELATED"/>
    <property type="match status" value="1"/>
</dbReference>
<evidence type="ECO:0000313" key="2">
    <source>
        <dbReference type="EMBL" id="KAG5175995.1"/>
    </source>
</evidence>
<organism evidence="2 3">
    <name type="scientific">Tribonema minus</name>
    <dbReference type="NCBI Taxonomy" id="303371"/>
    <lineage>
        <taxon>Eukaryota</taxon>
        <taxon>Sar</taxon>
        <taxon>Stramenopiles</taxon>
        <taxon>Ochrophyta</taxon>
        <taxon>PX clade</taxon>
        <taxon>Xanthophyceae</taxon>
        <taxon>Tribonematales</taxon>
        <taxon>Tribonemataceae</taxon>
        <taxon>Tribonema</taxon>
    </lineage>
</organism>
<dbReference type="AlphaFoldDB" id="A0A835YIW4"/>
<dbReference type="Pfam" id="PF11397">
    <property type="entry name" value="GlcNAc"/>
    <property type="match status" value="1"/>
</dbReference>
<dbReference type="OrthoDB" id="76265at2759"/>
<name>A0A835YIW4_9STRA</name>
<dbReference type="Proteomes" id="UP000664859">
    <property type="component" value="Unassembled WGS sequence"/>
</dbReference>
<dbReference type="SUPFAM" id="SSF53448">
    <property type="entry name" value="Nucleotide-diphospho-sugar transferases"/>
    <property type="match status" value="1"/>
</dbReference>
<evidence type="ECO:0000313" key="3">
    <source>
        <dbReference type="Proteomes" id="UP000664859"/>
    </source>
</evidence>
<dbReference type="EMBL" id="JAFCMP010000542">
    <property type="protein sequence ID" value="KAG5175995.1"/>
    <property type="molecule type" value="Genomic_DNA"/>
</dbReference>
<evidence type="ECO:0000256" key="1">
    <source>
        <dbReference type="SAM" id="MobiDB-lite"/>
    </source>
</evidence>
<feature type="compositionally biased region" description="Low complexity" evidence="1">
    <location>
        <begin position="20"/>
        <end position="36"/>
    </location>
</feature>
<sequence length="479" mass="54074">MTLLPAGLGSEKPDVILALGETGEEAAAAPATQARPPEAKRPPAKQTPAPALTLEQIHGRLTSFLRELHDKYAALDPGPKPTDVWEMYKDSADRWLLPLDRDYVGVGLFPVREDDSIFVSIASYRDENCPNTIKDMYAKADKPERVFVGLVQQNCVANCRSGVLEGGRVEDIEPDIDCYETFCESEQGRGRCGQDGQVRHLFVNESESLGPAVARYFASKLWHGENYFMQIDSHSLFTSGWDTFPVTDMKNTPSYPRSALTHYPPDKNRPNYDQPAHRICGAKFADSDIESQIVRLTVSDRFEVDFRTVPCRAPFIGAGYVFAHASFLALMPFDPYVPWVFMGEEILFSLRLHTWGYDIYSPTHNTASHFYVRQHKPKFWETVGRLFKKPGIHNAIQGYIINRVKYFIGYPESSKEQVDATLLVHSHLYGEGPIRPLAEYMAMAGLDPVSKEAVKVDWCYKCEAPRPMIPYELPPQVIQ</sequence>
<keyword evidence="3" id="KW-1185">Reference proteome</keyword>
<dbReference type="InterPro" id="IPR029044">
    <property type="entry name" value="Nucleotide-diphossugar_trans"/>
</dbReference>
<reference evidence="2" key="1">
    <citation type="submission" date="2021-02" db="EMBL/GenBank/DDBJ databases">
        <title>First Annotated Genome of the Yellow-green Alga Tribonema minus.</title>
        <authorList>
            <person name="Mahan K.M."/>
        </authorList>
    </citation>
    <scope>NUCLEOTIDE SEQUENCE</scope>
    <source>
        <strain evidence="2">UTEX B ZZ1240</strain>
    </source>
</reference>
<dbReference type="InterPro" id="IPR021067">
    <property type="entry name" value="Glycosyltransferase"/>
</dbReference>
<feature type="region of interest" description="Disordered" evidence="1">
    <location>
        <begin position="20"/>
        <end position="52"/>
    </location>
</feature>
<proteinExistence type="predicted"/>
<comment type="caution">
    <text evidence="2">The sequence shown here is derived from an EMBL/GenBank/DDBJ whole genome shotgun (WGS) entry which is preliminary data.</text>
</comment>
<protein>
    <submittedName>
        <fullName evidence="2">Uncharacterized protein</fullName>
    </submittedName>
</protein>
<accession>A0A835YIW4</accession>
<gene>
    <name evidence="2" type="ORF">JKP88DRAFT_203296</name>
</gene>
<dbReference type="PANTHER" id="PTHR34496:SF10">
    <property type="entry name" value="GLCNAC TRANSFERASE"/>
    <property type="match status" value="1"/>
</dbReference>